<proteinExistence type="inferred from homology"/>
<dbReference type="Gene3D" id="3.30.760.10">
    <property type="entry name" value="RNA Cap, Translation Initiation Factor Eif4e"/>
    <property type="match status" value="1"/>
</dbReference>
<reference evidence="2" key="1">
    <citation type="journal article" date="2019" name="MBio">
        <title>Virus Genomes from Deep Sea Sediments Expand the Ocean Megavirome and Support Independent Origins of Viral Gigantism.</title>
        <authorList>
            <person name="Backstrom D."/>
            <person name="Yutin N."/>
            <person name="Jorgensen S.L."/>
            <person name="Dharamshi J."/>
            <person name="Homa F."/>
            <person name="Zaremba-Niedwiedzka K."/>
            <person name="Spang A."/>
            <person name="Wolf Y.I."/>
            <person name="Koonin E.V."/>
            <person name="Ettema T.J."/>
        </authorList>
    </citation>
    <scope>NUCLEOTIDE SEQUENCE</scope>
</reference>
<organism evidence="2">
    <name type="scientific">Marseillevirus LCMAC103</name>
    <dbReference type="NCBI Taxonomy" id="2506604"/>
    <lineage>
        <taxon>Viruses</taxon>
        <taxon>Varidnaviria</taxon>
        <taxon>Bamfordvirae</taxon>
        <taxon>Nucleocytoviricota</taxon>
        <taxon>Megaviricetes</taxon>
        <taxon>Pimascovirales</taxon>
        <taxon>Pimascovirales incertae sedis</taxon>
        <taxon>Marseilleviridae</taxon>
    </lineage>
</organism>
<dbReference type="EMBL" id="MK500337">
    <property type="protein sequence ID" value="QBK86835.1"/>
    <property type="molecule type" value="Genomic_DNA"/>
</dbReference>
<name>A0A481YVL9_9VIRU</name>
<comment type="similarity">
    <text evidence="1">Belongs to the eukaryotic initiation factor 4E family.</text>
</comment>
<dbReference type="GO" id="GO:0000340">
    <property type="term" value="F:RNA 7-methylguanosine cap binding"/>
    <property type="evidence" value="ECO:0007669"/>
    <property type="project" value="TreeGrafter"/>
</dbReference>
<accession>A0A481YVL9</accession>
<sequence>MANTPEKKTADDHHPLSDKWVLWHDAPKARAAPGQAMSKEAWNKSISRVISVDSVDGFWRLFNNLDALASLPIGSAYNLFKNGIRPEWEDPANEGGGRWYVSFETPTSSRGGVDRAEFDKRVDNTWMYAALSLLGNSVDKTGIVCGIVAAVRNRETRFDVWTRKAPPQEIRDLGAALLENLAYCARMSYRYHKDQRGRSSAAFYC</sequence>
<keyword evidence="1" id="KW-0694">RNA-binding</keyword>
<gene>
    <name evidence="2" type="ORF">LCMAC103_01730</name>
</gene>
<evidence type="ECO:0000256" key="1">
    <source>
        <dbReference type="RuleBase" id="RU004374"/>
    </source>
</evidence>
<protein>
    <submittedName>
        <fullName evidence="2">Translation initiation factor 4E</fullName>
    </submittedName>
</protein>
<keyword evidence="1" id="KW-0648">Protein biosynthesis</keyword>
<dbReference type="PANTHER" id="PTHR11960">
    <property type="entry name" value="EUKARYOTIC TRANSLATION INITIATION FACTOR 4E RELATED"/>
    <property type="match status" value="1"/>
</dbReference>
<dbReference type="SUPFAM" id="SSF55418">
    <property type="entry name" value="eIF4e-like"/>
    <property type="match status" value="1"/>
</dbReference>
<evidence type="ECO:0000313" key="2">
    <source>
        <dbReference type="EMBL" id="QBK86835.1"/>
    </source>
</evidence>
<dbReference type="InterPro" id="IPR023398">
    <property type="entry name" value="TIF_eIF4e-like"/>
</dbReference>
<keyword evidence="1 2" id="KW-0396">Initiation factor</keyword>
<dbReference type="Pfam" id="PF01652">
    <property type="entry name" value="IF4E"/>
    <property type="match status" value="1"/>
</dbReference>
<dbReference type="InterPro" id="IPR001040">
    <property type="entry name" value="TIF_eIF_4E"/>
</dbReference>